<organism evidence="2 3">
    <name type="scientific">Cordyceps confragosa</name>
    <name type="common">Lecanicillium lecanii</name>
    <dbReference type="NCBI Taxonomy" id="2714763"/>
    <lineage>
        <taxon>Eukaryota</taxon>
        <taxon>Fungi</taxon>
        <taxon>Dikarya</taxon>
        <taxon>Ascomycota</taxon>
        <taxon>Pezizomycotina</taxon>
        <taxon>Sordariomycetes</taxon>
        <taxon>Hypocreomycetidae</taxon>
        <taxon>Hypocreales</taxon>
        <taxon>Cordycipitaceae</taxon>
        <taxon>Akanthomyces</taxon>
    </lineage>
</organism>
<dbReference type="EMBL" id="LUKN01002934">
    <property type="protein sequence ID" value="OAQ98300.1"/>
    <property type="molecule type" value="Genomic_DNA"/>
</dbReference>
<proteinExistence type="predicted"/>
<accession>A0A179I9K1</accession>
<protein>
    <submittedName>
        <fullName evidence="2">Uncharacterized protein</fullName>
    </submittedName>
</protein>
<feature type="compositionally biased region" description="Polar residues" evidence="1">
    <location>
        <begin position="134"/>
        <end position="151"/>
    </location>
</feature>
<evidence type="ECO:0000313" key="3">
    <source>
        <dbReference type="Proteomes" id="UP000243081"/>
    </source>
</evidence>
<feature type="compositionally biased region" description="Low complexity" evidence="1">
    <location>
        <begin position="275"/>
        <end position="292"/>
    </location>
</feature>
<sequence length="292" mass="31235">MASQTDASALPRPASPTGSPRGPPATSLQAAATVNAGLNRELSPRSSTSSLNRAHRSSSNAGRRRSNVLMNLQLNDPTVPAPGEMVSEHGIPQHHRAPSLGELHQELEAEQEAHVNRLLQMIRQQQLELQRLQASNPTHSHGVSGEDSSAVSDRAAPPVSQGVLPTAPGGSYPRSPVFHHRPSLDMARADLHRRSRTPSRGASPRLRSTSISAESGDWALGGRDESAFYQAEAQMLTRENQMLKHRIQDLQKQLSDLSASQGSNEPPTPSSLGRSSSAADPSAEPAEIEAQN</sequence>
<dbReference type="OrthoDB" id="5407781at2759"/>
<dbReference type="OMA" id="IFATADP"/>
<dbReference type="AlphaFoldDB" id="A0A179I9K1"/>
<feature type="region of interest" description="Disordered" evidence="1">
    <location>
        <begin position="246"/>
        <end position="292"/>
    </location>
</feature>
<reference evidence="2 3" key="1">
    <citation type="submission" date="2016-03" db="EMBL/GenBank/DDBJ databases">
        <title>Fine-scale spatial genetic structure of a fungal parasite of coffee scale insects.</title>
        <authorList>
            <person name="Jackson D."/>
            <person name="Zemenick K.A."/>
            <person name="Malloure B."/>
            <person name="Quandt C.A."/>
            <person name="James T.Y."/>
        </authorList>
    </citation>
    <scope>NUCLEOTIDE SEQUENCE [LARGE SCALE GENOMIC DNA]</scope>
    <source>
        <strain evidence="2 3">UM487</strain>
    </source>
</reference>
<feature type="region of interest" description="Disordered" evidence="1">
    <location>
        <begin position="1"/>
        <end position="96"/>
    </location>
</feature>
<dbReference type="PANTHER" id="PTHR39610">
    <property type="entry name" value="BZIP DOMAIN-CONTAINING PROTEIN-RELATED"/>
    <property type="match status" value="1"/>
</dbReference>
<gene>
    <name evidence="2" type="ORF">LLEC1_04856</name>
</gene>
<comment type="caution">
    <text evidence="2">The sequence shown here is derived from an EMBL/GenBank/DDBJ whole genome shotgun (WGS) entry which is preliminary data.</text>
</comment>
<feature type="region of interest" description="Disordered" evidence="1">
    <location>
        <begin position="133"/>
        <end position="210"/>
    </location>
</feature>
<evidence type="ECO:0000256" key="1">
    <source>
        <dbReference type="SAM" id="MobiDB-lite"/>
    </source>
</evidence>
<feature type="compositionally biased region" description="Polar residues" evidence="1">
    <location>
        <begin position="250"/>
        <end position="274"/>
    </location>
</feature>
<name>A0A179I9K1_CORDF</name>
<keyword evidence="3" id="KW-1185">Reference proteome</keyword>
<evidence type="ECO:0000313" key="2">
    <source>
        <dbReference type="EMBL" id="OAQ98300.1"/>
    </source>
</evidence>
<dbReference type="Proteomes" id="UP000243081">
    <property type="component" value="Unassembled WGS sequence"/>
</dbReference>
<dbReference type="PANTHER" id="PTHR39610:SF2">
    <property type="entry name" value="BZIP DOMAIN-CONTAINING PROTEIN"/>
    <property type="match status" value="1"/>
</dbReference>